<dbReference type="EMBL" id="WNWQ01000371">
    <property type="protein sequence ID" value="KAE9969374.1"/>
    <property type="molecule type" value="Genomic_DNA"/>
</dbReference>
<name>A0A8H3UFU2_VENIN</name>
<dbReference type="GO" id="GO:0005576">
    <property type="term" value="C:extracellular region"/>
    <property type="evidence" value="ECO:0007669"/>
    <property type="project" value="TreeGrafter"/>
</dbReference>
<dbReference type="InterPro" id="IPR021054">
    <property type="entry name" value="Cell_wall_mannoprotein_1"/>
</dbReference>
<evidence type="ECO:0000313" key="3">
    <source>
        <dbReference type="EMBL" id="KAE9969374.1"/>
    </source>
</evidence>
<proteinExistence type="predicted"/>
<evidence type="ECO:0000313" key="2">
    <source>
        <dbReference type="EMBL" id="KAE9963399.1"/>
    </source>
</evidence>
<dbReference type="PANTHER" id="PTHR38123">
    <property type="entry name" value="CELL WALL SERINE-THREONINE-RICH GALACTOMANNOPROTEIN MP1 (AFU_ORTHOLOGUE AFUA_4G03240)"/>
    <property type="match status" value="1"/>
</dbReference>
<evidence type="ECO:0000313" key="4">
    <source>
        <dbReference type="Proteomes" id="UP000433883"/>
    </source>
</evidence>
<organism evidence="3 4">
    <name type="scientific">Venturia inaequalis</name>
    <name type="common">Apple scab fungus</name>
    <dbReference type="NCBI Taxonomy" id="5025"/>
    <lineage>
        <taxon>Eukaryota</taxon>
        <taxon>Fungi</taxon>
        <taxon>Dikarya</taxon>
        <taxon>Ascomycota</taxon>
        <taxon>Pezizomycotina</taxon>
        <taxon>Dothideomycetes</taxon>
        <taxon>Pleosporomycetidae</taxon>
        <taxon>Venturiales</taxon>
        <taxon>Venturiaceae</taxon>
        <taxon>Venturia</taxon>
    </lineage>
</organism>
<reference evidence="3 4" key="1">
    <citation type="submission" date="2019-11" db="EMBL/GenBank/DDBJ databases">
        <title>Venturia inaequalis Genome Resource.</title>
        <authorList>
            <person name="Lichtner F.J."/>
        </authorList>
    </citation>
    <scope>NUCLEOTIDE SEQUENCE [LARGE SCALE GENOMIC DNA]</scope>
    <source>
        <strain evidence="2 5">120213</strain>
        <strain evidence="3">Bline_iso_100314</strain>
    </source>
</reference>
<dbReference type="Proteomes" id="UP000447873">
    <property type="component" value="Unassembled WGS sequence"/>
</dbReference>
<dbReference type="Proteomes" id="UP000433883">
    <property type="component" value="Unassembled WGS sequence"/>
</dbReference>
<feature type="signal peptide" evidence="1">
    <location>
        <begin position="1"/>
        <end position="18"/>
    </location>
</feature>
<dbReference type="PANTHER" id="PTHR38123:SF6">
    <property type="entry name" value="CELL WALL SERINE-THREONINE-RICH GALACTOMANNOPROTEIN MP1 (AFU_ORTHOLOGUE AFUA_4G03240)"/>
    <property type="match status" value="1"/>
</dbReference>
<protein>
    <submittedName>
        <fullName evidence="3">Uncharacterized protein</fullName>
    </submittedName>
</protein>
<dbReference type="OrthoDB" id="2422134at2759"/>
<feature type="chain" id="PRO_5044690571" evidence="1">
    <location>
        <begin position="19"/>
        <end position="177"/>
    </location>
</feature>
<dbReference type="Gene3D" id="1.20.1280.140">
    <property type="match status" value="1"/>
</dbReference>
<dbReference type="EMBL" id="WNWS01000851">
    <property type="protein sequence ID" value="KAE9963399.1"/>
    <property type="molecule type" value="Genomic_DNA"/>
</dbReference>
<comment type="caution">
    <text evidence="3">The sequence shown here is derived from an EMBL/GenBank/DDBJ whole genome shotgun (WGS) entry which is preliminary data.</text>
</comment>
<evidence type="ECO:0000313" key="5">
    <source>
        <dbReference type="Proteomes" id="UP000447873"/>
    </source>
</evidence>
<dbReference type="Pfam" id="PF12296">
    <property type="entry name" value="HsbA"/>
    <property type="match status" value="1"/>
</dbReference>
<evidence type="ECO:0000256" key="1">
    <source>
        <dbReference type="SAM" id="SignalP"/>
    </source>
</evidence>
<keyword evidence="1" id="KW-0732">Signal</keyword>
<gene>
    <name evidence="3" type="ORF">BLS_005399</name>
    <name evidence="2" type="ORF">EG328_011451</name>
</gene>
<accession>A0A8H3UFU2</accession>
<dbReference type="AlphaFoldDB" id="A0A8H3UFU2"/>
<sequence length="177" mass="17975">MQFSTIFSIGLVATSAMAAPAVSRRGLTDVTAAFEKIEANIATMVAKVKAWDGQASSIAPVLEESGKLTATIKAQTAAIAGTGAIGITDAVGVAGPVNTLSAKVDDIVSALTSKKAQFDSAKLTSKVSGELTNDLTATKELIKTIVGKLPSIAVPIAQPLADGITTKLDKAVTTFSK</sequence>